<evidence type="ECO:0000313" key="1">
    <source>
        <dbReference type="EMBL" id="TEB38264.1"/>
    </source>
</evidence>
<dbReference type="EMBL" id="QPFP01000003">
    <property type="protein sequence ID" value="TEB38264.1"/>
    <property type="molecule type" value="Genomic_DNA"/>
</dbReference>
<proteinExistence type="predicted"/>
<reference evidence="1 2" key="1">
    <citation type="journal article" date="2019" name="Nat. Ecol. Evol.">
        <title>Megaphylogeny resolves global patterns of mushroom evolution.</title>
        <authorList>
            <person name="Varga T."/>
            <person name="Krizsan K."/>
            <person name="Foldi C."/>
            <person name="Dima B."/>
            <person name="Sanchez-Garcia M."/>
            <person name="Sanchez-Ramirez S."/>
            <person name="Szollosi G.J."/>
            <person name="Szarkandi J.G."/>
            <person name="Papp V."/>
            <person name="Albert L."/>
            <person name="Andreopoulos W."/>
            <person name="Angelini C."/>
            <person name="Antonin V."/>
            <person name="Barry K.W."/>
            <person name="Bougher N.L."/>
            <person name="Buchanan P."/>
            <person name="Buyck B."/>
            <person name="Bense V."/>
            <person name="Catcheside P."/>
            <person name="Chovatia M."/>
            <person name="Cooper J."/>
            <person name="Damon W."/>
            <person name="Desjardin D."/>
            <person name="Finy P."/>
            <person name="Geml J."/>
            <person name="Haridas S."/>
            <person name="Hughes K."/>
            <person name="Justo A."/>
            <person name="Karasinski D."/>
            <person name="Kautmanova I."/>
            <person name="Kiss B."/>
            <person name="Kocsube S."/>
            <person name="Kotiranta H."/>
            <person name="LaButti K.M."/>
            <person name="Lechner B.E."/>
            <person name="Liimatainen K."/>
            <person name="Lipzen A."/>
            <person name="Lukacs Z."/>
            <person name="Mihaltcheva S."/>
            <person name="Morgado L.N."/>
            <person name="Niskanen T."/>
            <person name="Noordeloos M.E."/>
            <person name="Ohm R.A."/>
            <person name="Ortiz-Santana B."/>
            <person name="Ovrebo C."/>
            <person name="Racz N."/>
            <person name="Riley R."/>
            <person name="Savchenko A."/>
            <person name="Shiryaev A."/>
            <person name="Soop K."/>
            <person name="Spirin V."/>
            <person name="Szebenyi C."/>
            <person name="Tomsovsky M."/>
            <person name="Tulloss R.E."/>
            <person name="Uehling J."/>
            <person name="Grigoriev I.V."/>
            <person name="Vagvolgyi C."/>
            <person name="Papp T."/>
            <person name="Martin F.M."/>
            <person name="Miettinen O."/>
            <person name="Hibbett D.S."/>
            <person name="Nagy L.G."/>
        </authorList>
    </citation>
    <scope>NUCLEOTIDE SEQUENCE [LARGE SCALE GENOMIC DNA]</scope>
    <source>
        <strain evidence="1 2">FP101781</strain>
    </source>
</reference>
<name>A0A4Y7TWE6_COPMI</name>
<dbReference type="Proteomes" id="UP000298030">
    <property type="component" value="Unassembled WGS sequence"/>
</dbReference>
<evidence type="ECO:0000313" key="2">
    <source>
        <dbReference type="Proteomes" id="UP000298030"/>
    </source>
</evidence>
<accession>A0A4Y7TWE6</accession>
<gene>
    <name evidence="1" type="ORF">FA13DRAFT_1725912</name>
</gene>
<dbReference type="OrthoDB" id="3145912at2759"/>
<evidence type="ECO:0008006" key="3">
    <source>
        <dbReference type="Google" id="ProtNLM"/>
    </source>
</evidence>
<organism evidence="1 2">
    <name type="scientific">Coprinellus micaceus</name>
    <name type="common">Glistening ink-cap mushroom</name>
    <name type="synonym">Coprinus micaceus</name>
    <dbReference type="NCBI Taxonomy" id="71717"/>
    <lineage>
        <taxon>Eukaryota</taxon>
        <taxon>Fungi</taxon>
        <taxon>Dikarya</taxon>
        <taxon>Basidiomycota</taxon>
        <taxon>Agaricomycotina</taxon>
        <taxon>Agaricomycetes</taxon>
        <taxon>Agaricomycetidae</taxon>
        <taxon>Agaricales</taxon>
        <taxon>Agaricineae</taxon>
        <taxon>Psathyrellaceae</taxon>
        <taxon>Coprinellus</taxon>
    </lineage>
</organism>
<sequence>MTSVDQSMHWYQSRCSAEPIIYRDISVDVDARCLHRTVTTAISTKPPDCFALRVRGLFFRIYGMDDQMAAEILEKCRSVRYLAIWSYVDPHRDSFPNLQAALTSRALSPVQMSLSQFILNPCAVTSRSFTHPILAHITHLDIPYQEKGDWDWASLELLRSLTHLSIDVYHWDPAQVARDAVQWCPNGLRVLALCLSCD</sequence>
<protein>
    <recommendedName>
        <fullName evidence="3">F-box domain-containing protein</fullName>
    </recommendedName>
</protein>
<comment type="caution">
    <text evidence="1">The sequence shown here is derived from an EMBL/GenBank/DDBJ whole genome shotgun (WGS) entry which is preliminary data.</text>
</comment>
<dbReference type="AlphaFoldDB" id="A0A4Y7TWE6"/>
<keyword evidence="2" id="KW-1185">Reference proteome</keyword>